<dbReference type="EMBL" id="JBHSDU010000003">
    <property type="protein sequence ID" value="MFC4308850.1"/>
    <property type="molecule type" value="Genomic_DNA"/>
</dbReference>
<sequence>MDYRDPILVIDETIENLVYLVEWWLEDLDIAVARDFDLLTREDAKTISALRASRKLLPRLRIVRSNYEGSPLLPDAKGYPRDRELDEFCERSRIQLRRLLNPPGDGPPPGT</sequence>
<dbReference type="RefSeq" id="WP_380595928.1">
    <property type="nucleotide sequence ID" value="NZ_JBHSDU010000003.1"/>
</dbReference>
<proteinExistence type="predicted"/>
<evidence type="ECO:0000313" key="1">
    <source>
        <dbReference type="EMBL" id="MFC4308850.1"/>
    </source>
</evidence>
<evidence type="ECO:0000313" key="2">
    <source>
        <dbReference type="Proteomes" id="UP001595904"/>
    </source>
</evidence>
<dbReference type="Proteomes" id="UP001595904">
    <property type="component" value="Unassembled WGS sequence"/>
</dbReference>
<accession>A0ABV8SPF4</accession>
<reference evidence="2" key="1">
    <citation type="journal article" date="2019" name="Int. J. Syst. Evol. Microbiol.">
        <title>The Global Catalogue of Microorganisms (GCM) 10K type strain sequencing project: providing services to taxonomists for standard genome sequencing and annotation.</title>
        <authorList>
            <consortium name="The Broad Institute Genomics Platform"/>
            <consortium name="The Broad Institute Genome Sequencing Center for Infectious Disease"/>
            <person name="Wu L."/>
            <person name="Ma J."/>
        </authorList>
    </citation>
    <scope>NUCLEOTIDE SEQUENCE [LARGE SCALE GENOMIC DNA]</scope>
    <source>
        <strain evidence="2">CGMCC 1.10759</strain>
    </source>
</reference>
<protein>
    <submittedName>
        <fullName evidence="1">Uncharacterized protein</fullName>
    </submittedName>
</protein>
<organism evidence="1 2">
    <name type="scientific">Steroidobacter flavus</name>
    <dbReference type="NCBI Taxonomy" id="1842136"/>
    <lineage>
        <taxon>Bacteria</taxon>
        <taxon>Pseudomonadati</taxon>
        <taxon>Pseudomonadota</taxon>
        <taxon>Gammaproteobacteria</taxon>
        <taxon>Steroidobacterales</taxon>
        <taxon>Steroidobacteraceae</taxon>
        <taxon>Steroidobacter</taxon>
    </lineage>
</organism>
<gene>
    <name evidence="1" type="ORF">ACFPN2_07135</name>
</gene>
<name>A0ABV8SPF4_9GAMM</name>
<keyword evidence="2" id="KW-1185">Reference proteome</keyword>
<comment type="caution">
    <text evidence="1">The sequence shown here is derived from an EMBL/GenBank/DDBJ whole genome shotgun (WGS) entry which is preliminary data.</text>
</comment>